<accession>A0ABV0G7X9</accession>
<dbReference type="RefSeq" id="WP_347604452.1">
    <property type="nucleotide sequence ID" value="NZ_JBDPZC010000001.1"/>
</dbReference>
<dbReference type="InterPro" id="IPR036928">
    <property type="entry name" value="AS_sf"/>
</dbReference>
<reference evidence="2 3" key="1">
    <citation type="submission" date="2024-05" db="EMBL/GenBank/DDBJ databases">
        <title>Roseateles sp. 2.12 16S ribosomal RNA gene Genome sequencing and assembly.</title>
        <authorList>
            <person name="Woo H."/>
        </authorList>
    </citation>
    <scope>NUCLEOTIDE SEQUENCE [LARGE SCALE GENOMIC DNA]</scope>
    <source>
        <strain evidence="2 3">2.12</strain>
    </source>
</reference>
<dbReference type="InterPro" id="IPR023631">
    <property type="entry name" value="Amidase_dom"/>
</dbReference>
<comment type="caution">
    <text evidence="2">The sequence shown here is derived from an EMBL/GenBank/DDBJ whole genome shotgun (WGS) entry which is preliminary data.</text>
</comment>
<dbReference type="NCBIfam" id="NF005450">
    <property type="entry name" value="PRK07042.1"/>
    <property type="match status" value="1"/>
</dbReference>
<feature type="domain" description="Amidase" evidence="1">
    <location>
        <begin position="37"/>
        <end position="461"/>
    </location>
</feature>
<keyword evidence="3" id="KW-1185">Reference proteome</keyword>
<evidence type="ECO:0000259" key="1">
    <source>
        <dbReference type="Pfam" id="PF01425"/>
    </source>
</evidence>
<dbReference type="EC" id="3.5.1.4" evidence="2"/>
<dbReference type="SUPFAM" id="SSF75304">
    <property type="entry name" value="Amidase signature (AS) enzymes"/>
    <property type="match status" value="1"/>
</dbReference>
<gene>
    <name evidence="2" type="ORF">ABDJ40_00145</name>
</gene>
<dbReference type="PANTHER" id="PTHR11895:SF173">
    <property type="entry name" value="GLUTAMYL-TRNA AMIDOTRANSFERASE SUBUNIT A"/>
    <property type="match status" value="1"/>
</dbReference>
<dbReference type="Proteomes" id="UP001462640">
    <property type="component" value="Unassembled WGS sequence"/>
</dbReference>
<dbReference type="Gene3D" id="3.90.1300.10">
    <property type="entry name" value="Amidase signature (AS) domain"/>
    <property type="match status" value="1"/>
</dbReference>
<dbReference type="Pfam" id="PF01425">
    <property type="entry name" value="Amidase"/>
    <property type="match status" value="1"/>
</dbReference>
<proteinExistence type="predicted"/>
<dbReference type="EMBL" id="JBDPZC010000001">
    <property type="protein sequence ID" value="MEO3711169.1"/>
    <property type="molecule type" value="Genomic_DNA"/>
</dbReference>
<organism evidence="2 3">
    <name type="scientific">Roseateles flavus</name>
    <dbReference type="NCBI Taxonomy" id="3149041"/>
    <lineage>
        <taxon>Bacteria</taxon>
        <taxon>Pseudomonadati</taxon>
        <taxon>Pseudomonadota</taxon>
        <taxon>Betaproteobacteria</taxon>
        <taxon>Burkholderiales</taxon>
        <taxon>Sphaerotilaceae</taxon>
        <taxon>Roseateles</taxon>
    </lineage>
</organism>
<dbReference type="PANTHER" id="PTHR11895">
    <property type="entry name" value="TRANSAMIDASE"/>
    <property type="match status" value="1"/>
</dbReference>
<sequence>MQDLTPAAASDSAAPVHEWPALRLLRAYESRELSPVEVLDSLAAHAQRWEPQLQALYAPDFDAAREAARASEARWARGEPLAVPVAGQRITLDGLPLTLKENIASRGTPVPLGTAATELQPAAEDAPPAARARELGAVLFAKTTMPDYGMLSSGLSSFHPLTRNPWDLRKNPGGSSAGAAAAAAAGYGPLHVGTDIGGSIRLPAGWCGLFGLKPSLGRIPIKPPFAGRVAGPMTRRVEDAALLMAALARPDWRDGMSLPPQELPWLDLNLDLRGLRIGLMLDAGWGLTVDSEVAAAVDEVARRLAAAGCQVLPMGPCSTRAMIDGLDAFWRMRSWLDISALPEERRARVLPYIRAWVDRGAQLTASELFHGYSQMAALRDAALATCQPFDFVISPTCPVPSFPAEWASPIHDPQRPFEHIAFTLPFNMSEQPASTLNAGFTGADLPIGVQVVGRRFDDLGVLRLSRQLEDLLADRQRPWPQRPDAQASS</sequence>
<dbReference type="InterPro" id="IPR000120">
    <property type="entry name" value="Amidase"/>
</dbReference>
<protein>
    <submittedName>
        <fullName evidence="2">Amidase</fullName>
        <ecNumber evidence="2">3.5.1.4</ecNumber>
    </submittedName>
</protein>
<evidence type="ECO:0000313" key="2">
    <source>
        <dbReference type="EMBL" id="MEO3711169.1"/>
    </source>
</evidence>
<dbReference type="GO" id="GO:0004040">
    <property type="term" value="F:amidase activity"/>
    <property type="evidence" value="ECO:0007669"/>
    <property type="project" value="UniProtKB-EC"/>
</dbReference>
<keyword evidence="2" id="KW-0378">Hydrolase</keyword>
<name>A0ABV0G7X9_9BURK</name>
<evidence type="ECO:0000313" key="3">
    <source>
        <dbReference type="Proteomes" id="UP001462640"/>
    </source>
</evidence>